<dbReference type="STRING" id="542762.A0A4S4DJC1"/>
<keyword evidence="5" id="KW-0812">Transmembrane</keyword>
<evidence type="ECO:0000256" key="8">
    <source>
        <dbReference type="ARBA" id="ARBA00022989"/>
    </source>
</evidence>
<evidence type="ECO:0000256" key="5">
    <source>
        <dbReference type="ARBA" id="ARBA00022692"/>
    </source>
</evidence>
<dbReference type="PANTHER" id="PTHR48063">
    <property type="entry name" value="LRR RECEPTOR-LIKE KINASE"/>
    <property type="match status" value="1"/>
</dbReference>
<comment type="similarity">
    <text evidence="2">Belongs to the RLP family.</text>
</comment>
<keyword evidence="3" id="KW-1003">Cell membrane</keyword>
<dbReference type="FunFam" id="3.80.10.10:FF:000041">
    <property type="entry name" value="LRR receptor-like serine/threonine-protein kinase ERECTA"/>
    <property type="match status" value="1"/>
</dbReference>
<name>A0A4S4DJC1_CAMSN</name>
<evidence type="ECO:0000256" key="7">
    <source>
        <dbReference type="ARBA" id="ARBA00022737"/>
    </source>
</evidence>
<comment type="caution">
    <text evidence="12">The sequence shown here is derived from an EMBL/GenBank/DDBJ whole genome shotgun (WGS) entry which is preliminary data.</text>
</comment>
<dbReference type="FunFam" id="3.80.10.10:FF:000649">
    <property type="entry name" value="Leucine Rich Repeat family protein"/>
    <property type="match status" value="1"/>
</dbReference>
<keyword evidence="8" id="KW-1133">Transmembrane helix</keyword>
<reference evidence="12 13" key="1">
    <citation type="journal article" date="2018" name="Proc. Natl. Acad. Sci. U.S.A.">
        <title>Draft genome sequence of Camellia sinensis var. sinensis provides insights into the evolution of the tea genome and tea quality.</title>
        <authorList>
            <person name="Wei C."/>
            <person name="Yang H."/>
            <person name="Wang S."/>
            <person name="Zhao J."/>
            <person name="Liu C."/>
            <person name="Gao L."/>
            <person name="Xia E."/>
            <person name="Lu Y."/>
            <person name="Tai Y."/>
            <person name="She G."/>
            <person name="Sun J."/>
            <person name="Cao H."/>
            <person name="Tong W."/>
            <person name="Gao Q."/>
            <person name="Li Y."/>
            <person name="Deng W."/>
            <person name="Jiang X."/>
            <person name="Wang W."/>
            <person name="Chen Q."/>
            <person name="Zhang S."/>
            <person name="Li H."/>
            <person name="Wu J."/>
            <person name="Wang P."/>
            <person name="Li P."/>
            <person name="Shi C."/>
            <person name="Zheng F."/>
            <person name="Jian J."/>
            <person name="Huang B."/>
            <person name="Shan D."/>
            <person name="Shi M."/>
            <person name="Fang C."/>
            <person name="Yue Y."/>
            <person name="Li F."/>
            <person name="Li D."/>
            <person name="Wei S."/>
            <person name="Han B."/>
            <person name="Jiang C."/>
            <person name="Yin Y."/>
            <person name="Xia T."/>
            <person name="Zhang Z."/>
            <person name="Bennetzen J.L."/>
            <person name="Zhao S."/>
            <person name="Wan X."/>
        </authorList>
    </citation>
    <scope>NUCLEOTIDE SEQUENCE [LARGE SCALE GENOMIC DNA]</scope>
    <source>
        <strain evidence="13">cv. Shuchazao</strain>
        <tissue evidence="12">Leaf</tissue>
    </source>
</reference>
<evidence type="ECO:0000256" key="4">
    <source>
        <dbReference type="ARBA" id="ARBA00022614"/>
    </source>
</evidence>
<dbReference type="SUPFAM" id="SSF52058">
    <property type="entry name" value="L domain-like"/>
    <property type="match status" value="3"/>
</dbReference>
<comment type="subcellular location">
    <subcellularLocation>
        <location evidence="1">Cell membrane</location>
        <topology evidence="1">Single-pass type I membrane protein</topology>
    </subcellularLocation>
</comment>
<sequence length="1172" mass="130965">MLWFYVSMGSGFPVELCGVCFTLRIKESWRKAYFQFDNNHTMSRIQPTLSSWINSRCAILVTFSYVVSLLIKFSMATNDVTSMIKCIEPEKEALFAFKQGLIDPSNRLSSWTGNGCCQWSGVECNKTSGHVIKLDLRNPFMYNSSAIYNTAYERSYLGGDISTSLLDLKYLQYLDLSSNDFTGTPIPKFIGMLKNLRYLNLSFASFTGEIPPQLGNLSNLNYLDLNSNGLRTVNLKWVSGLSSLRYLNMGAVGLNIRKDWLKAVNMLPSLVELHLPSCNLQNLPISLPFINFTLLSVLHISENSFNSSISHWMFNLTRLRTLDLSMNSFQGTIPSEIGSIPTSIGNMSSLQYLDLKFNNMNEIILKSFGKLSKLVQLYLEGNPWEDIITEVHLMNLTRLENIIIPPATKTSLVLNVTYKWIPFFRVKFLDLRNCQVGPRFSVWLQVQSELTSLILKNVGIEDNLPEEWLSKIFAHLTYLDLSNNRIKGKLPKKLESPILENLLNGTIPSSICTMNSLQVLSLRTNQLSGELPQCWNGLQYLMVIDVENNNLSGIIPSSMGVISFLYMLVLSNNSLEGEIPSSLLNCSLLRIDLRGNRLFGKLPSWMGATTLWMLQMQSNSFSGIIPQKWCNNPFLHIFDLANNNISGVIPNYLHNLTYLVYDDACVTEPREQRHGYVERTTLVEKGGELEYGNTLQYVNIIDLSQNNLMGQIPEDIRSLIALGTLNLSGNQLTGSIPKNIGNIRLLEALDLSNNNLLGSIPKSISSLTFLSHLNLSHNNLSGRIPSGNQLQTLDDSSISVENPLLCVFLLPTRCLGDEDHTSNSSTLGGGGSKTMVLRMIIKCSGSMLAWDLDSLWDFVVFASLYGSKCHGEKFIFAIVIRFAKCILLSVTFVTSYVVKLCEQRRLKFIGDLRQQKLMEVDDIKSGVVEGVSTSDFSCIELALSNLFSQLRLRYNQKITKAIPILTRTKSVGLLERRRDLLLRGFGKTGSVIHERRGRLSSSEIDVRRGGDDTSDVDPGPSILEVGVSEEEVDRRGSVVMDPAKFFNVLRNVIISVKNSDMTQDVIVDDKGNVMSEGFHLRGAPLRQVCGMADRLVGEGIGGVLRVVLLDMGIVGRVSRELRAVHSNVCRSLFDTANRTMGREAMLSFGEVCSWVRGAEGKNIKAKVSEQKG</sequence>
<evidence type="ECO:0000313" key="12">
    <source>
        <dbReference type="EMBL" id="THG02943.1"/>
    </source>
</evidence>
<evidence type="ECO:0000256" key="9">
    <source>
        <dbReference type="ARBA" id="ARBA00023136"/>
    </source>
</evidence>
<keyword evidence="10" id="KW-0325">Glycoprotein</keyword>
<dbReference type="Pfam" id="PF08263">
    <property type="entry name" value="LRRNT_2"/>
    <property type="match status" value="1"/>
</dbReference>
<evidence type="ECO:0000259" key="11">
    <source>
        <dbReference type="Pfam" id="PF08263"/>
    </source>
</evidence>
<dbReference type="InterPro" id="IPR013210">
    <property type="entry name" value="LRR_N_plant-typ"/>
</dbReference>
<evidence type="ECO:0000313" key="13">
    <source>
        <dbReference type="Proteomes" id="UP000306102"/>
    </source>
</evidence>
<keyword evidence="7" id="KW-0677">Repeat</keyword>
<dbReference type="EMBL" id="SDRB02011087">
    <property type="protein sequence ID" value="THG02943.1"/>
    <property type="molecule type" value="Genomic_DNA"/>
</dbReference>
<evidence type="ECO:0000256" key="3">
    <source>
        <dbReference type="ARBA" id="ARBA00022475"/>
    </source>
</evidence>
<gene>
    <name evidence="12" type="ORF">TEA_013843</name>
</gene>
<evidence type="ECO:0000256" key="2">
    <source>
        <dbReference type="ARBA" id="ARBA00009592"/>
    </source>
</evidence>
<evidence type="ECO:0000256" key="6">
    <source>
        <dbReference type="ARBA" id="ARBA00022729"/>
    </source>
</evidence>
<dbReference type="PANTHER" id="PTHR48063:SF97">
    <property type="entry name" value="DISEASE RESISTANCE FAMILY PROTEIN _ LRR FAMILY PROTEIN"/>
    <property type="match status" value="1"/>
</dbReference>
<dbReference type="PROSITE" id="PS51450">
    <property type="entry name" value="LRR"/>
    <property type="match status" value="2"/>
</dbReference>
<dbReference type="SMART" id="SM00369">
    <property type="entry name" value="LRR_TYP"/>
    <property type="match status" value="8"/>
</dbReference>
<keyword evidence="13" id="KW-1185">Reference proteome</keyword>
<dbReference type="InterPro" id="IPR003591">
    <property type="entry name" value="Leu-rich_rpt_typical-subtyp"/>
</dbReference>
<dbReference type="GO" id="GO:0006952">
    <property type="term" value="P:defense response"/>
    <property type="evidence" value="ECO:0007669"/>
    <property type="project" value="UniProtKB-ARBA"/>
</dbReference>
<protein>
    <recommendedName>
        <fullName evidence="11">Leucine-rich repeat-containing N-terminal plant-type domain-containing protein</fullName>
    </recommendedName>
</protein>
<keyword evidence="6" id="KW-0732">Signal</keyword>
<proteinExistence type="inferred from homology"/>
<dbReference type="FunFam" id="3.80.10.10:FF:000111">
    <property type="entry name" value="LRR receptor-like serine/threonine-protein kinase ERECTA"/>
    <property type="match status" value="1"/>
</dbReference>
<dbReference type="GO" id="GO:0051707">
    <property type="term" value="P:response to other organism"/>
    <property type="evidence" value="ECO:0007669"/>
    <property type="project" value="UniProtKB-ARBA"/>
</dbReference>
<evidence type="ECO:0000256" key="1">
    <source>
        <dbReference type="ARBA" id="ARBA00004251"/>
    </source>
</evidence>
<dbReference type="Proteomes" id="UP000306102">
    <property type="component" value="Unassembled WGS sequence"/>
</dbReference>
<feature type="domain" description="Leucine-rich repeat-containing N-terminal plant-type" evidence="11">
    <location>
        <begin position="89"/>
        <end position="125"/>
    </location>
</feature>
<dbReference type="InterPro" id="IPR032675">
    <property type="entry name" value="LRR_dom_sf"/>
</dbReference>
<dbReference type="Gene3D" id="3.80.10.10">
    <property type="entry name" value="Ribonuclease Inhibitor"/>
    <property type="match status" value="4"/>
</dbReference>
<dbReference type="PRINTS" id="PR00019">
    <property type="entry name" value="LEURICHRPT"/>
</dbReference>
<dbReference type="Pfam" id="PF13855">
    <property type="entry name" value="LRR_8"/>
    <property type="match status" value="2"/>
</dbReference>
<keyword evidence="4" id="KW-0433">Leucine-rich repeat</keyword>
<dbReference type="Pfam" id="PF00560">
    <property type="entry name" value="LRR_1"/>
    <property type="match status" value="9"/>
</dbReference>
<dbReference type="GO" id="GO:0005886">
    <property type="term" value="C:plasma membrane"/>
    <property type="evidence" value="ECO:0007669"/>
    <property type="project" value="UniProtKB-SubCell"/>
</dbReference>
<organism evidence="12 13">
    <name type="scientific">Camellia sinensis var. sinensis</name>
    <name type="common">China tea</name>
    <dbReference type="NCBI Taxonomy" id="542762"/>
    <lineage>
        <taxon>Eukaryota</taxon>
        <taxon>Viridiplantae</taxon>
        <taxon>Streptophyta</taxon>
        <taxon>Embryophyta</taxon>
        <taxon>Tracheophyta</taxon>
        <taxon>Spermatophyta</taxon>
        <taxon>Magnoliopsida</taxon>
        <taxon>eudicotyledons</taxon>
        <taxon>Gunneridae</taxon>
        <taxon>Pentapetalae</taxon>
        <taxon>asterids</taxon>
        <taxon>Ericales</taxon>
        <taxon>Theaceae</taxon>
        <taxon>Camellia</taxon>
    </lineage>
</organism>
<keyword evidence="9" id="KW-0472">Membrane</keyword>
<evidence type="ECO:0000256" key="10">
    <source>
        <dbReference type="ARBA" id="ARBA00023180"/>
    </source>
</evidence>
<dbReference type="InterPro" id="IPR046956">
    <property type="entry name" value="RLP23-like"/>
</dbReference>
<dbReference type="AlphaFoldDB" id="A0A4S4DJC1"/>
<dbReference type="FunFam" id="3.80.10.10:FF:000095">
    <property type="entry name" value="LRR receptor-like serine/threonine-protein kinase GSO1"/>
    <property type="match status" value="1"/>
</dbReference>
<accession>A0A4S4DJC1</accession>
<dbReference type="InterPro" id="IPR001611">
    <property type="entry name" value="Leu-rich_rpt"/>
</dbReference>